<dbReference type="GeneID" id="75056143"/>
<name>A0A4P6M219_9FIRM</name>
<evidence type="ECO:0000313" key="3">
    <source>
        <dbReference type="Proteomes" id="UP000289794"/>
    </source>
</evidence>
<dbReference type="EMBL" id="CP039126">
    <property type="protein sequence ID" value="QMW77701.1"/>
    <property type="molecule type" value="Genomic_DNA"/>
</dbReference>
<dbReference type="RefSeq" id="WP_085967096.1">
    <property type="nucleotide sequence ID" value="NZ_AP031416.1"/>
</dbReference>
<dbReference type="Proteomes" id="UP000515789">
    <property type="component" value="Chromosome"/>
</dbReference>
<proteinExistence type="predicted"/>
<dbReference type="EMBL" id="CP035945">
    <property type="protein sequence ID" value="QBE99191.1"/>
    <property type="molecule type" value="Genomic_DNA"/>
</dbReference>
<dbReference type="Pfam" id="PF11007">
    <property type="entry name" value="CotJA"/>
    <property type="match status" value="1"/>
</dbReference>
<reference evidence="2 4" key="2">
    <citation type="submission" date="2019-04" db="EMBL/GenBank/DDBJ databases">
        <authorList>
            <person name="Schori C."/>
            <person name="Ahrens C."/>
        </authorList>
    </citation>
    <scope>NUCLEOTIDE SEQUENCE [LARGE SCALE GENOMIC DNA]</scope>
    <source>
        <strain evidence="2 4">DSM 2950</strain>
    </source>
</reference>
<sequence>MEKCRMNYQGVRPYYPPNREMPARDNCRRTPCGCNCNCDMVDNTSIYEHADKLPLTMAYVPMQKFKTTFELCKALQMGTIFPELCKPFCGKRGGCR</sequence>
<accession>A0A4P6M219</accession>
<protein>
    <submittedName>
        <fullName evidence="2">Spore coat associated protein CotJA</fullName>
    </submittedName>
</protein>
<dbReference type="KEGG" id="bpro:PMF13cell1_04764"/>
<organism evidence="1 3">
    <name type="scientific">Blautia producta</name>
    <dbReference type="NCBI Taxonomy" id="33035"/>
    <lineage>
        <taxon>Bacteria</taxon>
        <taxon>Bacillati</taxon>
        <taxon>Bacillota</taxon>
        <taxon>Clostridia</taxon>
        <taxon>Lachnospirales</taxon>
        <taxon>Lachnospiraceae</taxon>
        <taxon>Blautia</taxon>
    </lineage>
</organism>
<evidence type="ECO:0000313" key="2">
    <source>
        <dbReference type="EMBL" id="QMW77701.1"/>
    </source>
</evidence>
<reference evidence="1 3" key="1">
    <citation type="submission" date="2019-01" db="EMBL/GenBank/DDBJ databases">
        <title>PMF-metabolizing Aryl O-demethylase.</title>
        <authorList>
            <person name="Kim M."/>
        </authorList>
    </citation>
    <scope>NUCLEOTIDE SEQUENCE [LARGE SCALE GENOMIC DNA]</scope>
    <source>
        <strain evidence="1 3">PMF1</strain>
    </source>
</reference>
<gene>
    <name evidence="2" type="ORF">E5259_08895</name>
    <name evidence="1" type="ORF">PMF13cell1_04764</name>
</gene>
<dbReference type="InterPro" id="IPR020256">
    <property type="entry name" value="Spore_coat_CotJA"/>
</dbReference>
<dbReference type="AlphaFoldDB" id="A0A4P6M219"/>
<evidence type="ECO:0000313" key="4">
    <source>
        <dbReference type="Proteomes" id="UP000515789"/>
    </source>
</evidence>
<evidence type="ECO:0000313" key="1">
    <source>
        <dbReference type="EMBL" id="QBE99191.1"/>
    </source>
</evidence>
<dbReference type="Proteomes" id="UP000289794">
    <property type="component" value="Chromosome"/>
</dbReference>